<protein>
    <submittedName>
        <fullName evidence="3">Related to Prefoldin subunit 1</fullName>
    </submittedName>
</protein>
<dbReference type="OrthoDB" id="2015447at2759"/>
<evidence type="ECO:0000256" key="1">
    <source>
        <dbReference type="ARBA" id="ARBA00008045"/>
    </source>
</evidence>
<dbReference type="GO" id="GO:0005737">
    <property type="term" value="C:cytoplasm"/>
    <property type="evidence" value="ECO:0007669"/>
    <property type="project" value="TreeGrafter"/>
</dbReference>
<dbReference type="GO" id="GO:0016272">
    <property type="term" value="C:prefoldin complex"/>
    <property type="evidence" value="ECO:0007669"/>
    <property type="project" value="InterPro"/>
</dbReference>
<comment type="similarity">
    <text evidence="1">Belongs to the prefoldin subunit beta family.</text>
</comment>
<reference evidence="3 4" key="1">
    <citation type="submission" date="2018-03" db="EMBL/GenBank/DDBJ databases">
        <authorList>
            <person name="Guldener U."/>
        </authorList>
    </citation>
    <scope>NUCLEOTIDE SEQUENCE [LARGE SCALE GENOMIC DNA]</scope>
    <source>
        <strain evidence="3 4">DAOM196992</strain>
    </source>
</reference>
<dbReference type="InterPro" id="IPR009053">
    <property type="entry name" value="Prefoldin"/>
</dbReference>
<dbReference type="Pfam" id="PF01920">
    <property type="entry name" value="Prefoldin_2"/>
    <property type="match status" value="1"/>
</dbReference>
<evidence type="ECO:0000313" key="3">
    <source>
        <dbReference type="EMBL" id="SPO37534.1"/>
    </source>
</evidence>
<evidence type="ECO:0000313" key="4">
    <source>
        <dbReference type="Proteomes" id="UP000323386"/>
    </source>
</evidence>
<gene>
    <name evidence="3" type="ORF">PSFLO_03009</name>
</gene>
<name>A0A5C3EZ29_9BASI</name>
<keyword evidence="4" id="KW-1185">Reference proteome</keyword>
<dbReference type="Gene3D" id="1.10.287.370">
    <property type="match status" value="1"/>
</dbReference>
<dbReference type="Proteomes" id="UP000323386">
    <property type="component" value="Unassembled WGS sequence"/>
</dbReference>
<dbReference type="GO" id="GO:0051082">
    <property type="term" value="F:unfolded protein binding"/>
    <property type="evidence" value="ECO:0007669"/>
    <property type="project" value="InterPro"/>
</dbReference>
<accession>A0A5C3EZ29</accession>
<dbReference type="PANTHER" id="PTHR20903">
    <property type="entry name" value="PREFOLDIN SUBUNIT 1-RELATED"/>
    <property type="match status" value="1"/>
</dbReference>
<dbReference type="PANTHER" id="PTHR20903:SF0">
    <property type="entry name" value="PREFOLDIN SUBUNIT 1"/>
    <property type="match status" value="1"/>
</dbReference>
<sequence>MSSNIPEDALHKILNKIQTQVVQSQRELAYVRTQIASKEREAKLCDLTLSQLAPRSSTGGEATTDDEGGYYRSVGKMFLSDTRSNITTDLTSKATTYRDEAKVLEKKQKYLEKQAADAQAHLKDIFSSVDRQQQMQAQS</sequence>
<organism evidence="3 4">
    <name type="scientific">Pseudozyma flocculosa</name>
    <dbReference type="NCBI Taxonomy" id="84751"/>
    <lineage>
        <taxon>Eukaryota</taxon>
        <taxon>Fungi</taxon>
        <taxon>Dikarya</taxon>
        <taxon>Basidiomycota</taxon>
        <taxon>Ustilaginomycotina</taxon>
        <taxon>Ustilaginomycetes</taxon>
        <taxon>Ustilaginales</taxon>
        <taxon>Ustilaginaceae</taxon>
        <taxon>Pseudozyma</taxon>
    </lineage>
</organism>
<dbReference type="InterPro" id="IPR002777">
    <property type="entry name" value="PFD_beta-like"/>
</dbReference>
<proteinExistence type="inferred from homology"/>
<dbReference type="GO" id="GO:0044183">
    <property type="term" value="F:protein folding chaperone"/>
    <property type="evidence" value="ECO:0007669"/>
    <property type="project" value="TreeGrafter"/>
</dbReference>
<dbReference type="SUPFAM" id="SSF46579">
    <property type="entry name" value="Prefoldin"/>
    <property type="match status" value="1"/>
</dbReference>
<keyword evidence="2" id="KW-0143">Chaperone</keyword>
<evidence type="ECO:0000256" key="2">
    <source>
        <dbReference type="ARBA" id="ARBA00023186"/>
    </source>
</evidence>
<dbReference type="AlphaFoldDB" id="A0A5C3EZ29"/>
<dbReference type="EMBL" id="OOIP01000007">
    <property type="protein sequence ID" value="SPO37534.1"/>
    <property type="molecule type" value="Genomic_DNA"/>
</dbReference>